<protein>
    <recommendedName>
        <fullName evidence="1">General stress protein FMN-binding split barrel domain-containing protein</fullName>
    </recommendedName>
</protein>
<dbReference type="PANTHER" id="PTHR34818:SF1">
    <property type="entry name" value="PROTEIN BLI-3"/>
    <property type="match status" value="1"/>
</dbReference>
<dbReference type="Gene3D" id="2.30.110.10">
    <property type="entry name" value="Electron Transport, Fmn-binding Protein, Chain A"/>
    <property type="match status" value="1"/>
</dbReference>
<dbReference type="PANTHER" id="PTHR34818">
    <property type="entry name" value="PROTEIN BLI-3"/>
    <property type="match status" value="1"/>
</dbReference>
<evidence type="ECO:0000259" key="1">
    <source>
        <dbReference type="Pfam" id="PF16242"/>
    </source>
</evidence>
<name>A0A1Z4KIX0_ANAVA</name>
<reference evidence="2 3" key="1">
    <citation type="submission" date="2017-06" db="EMBL/GenBank/DDBJ databases">
        <title>Genome sequencing of cyanobaciteial culture collection at National Institute for Environmental Studies (NIES).</title>
        <authorList>
            <person name="Hirose Y."/>
            <person name="Shimura Y."/>
            <person name="Fujisawa T."/>
            <person name="Nakamura Y."/>
            <person name="Kawachi M."/>
        </authorList>
    </citation>
    <scope>NUCLEOTIDE SEQUENCE [LARGE SCALE GENOMIC DNA]</scope>
    <source>
        <strain evidence="2 3">NIES-23</strain>
    </source>
</reference>
<sequence length="152" mass="17442">MTTSTDRNQQVQQLKELIADMDYAMLTTVDDDGSLHSRPMYFNGDIDAEGTLWFFTSASSHKVLEIEHRQQVNVNFSSPNQQSFISISATAELVKERQKIQARWKSELETWFPQGLNEPDIALLKVNIKRVDYWDDQSNFHAKSMSGLGENI</sequence>
<evidence type="ECO:0000313" key="2">
    <source>
        <dbReference type="EMBL" id="BAY68874.1"/>
    </source>
</evidence>
<dbReference type="InterPro" id="IPR052917">
    <property type="entry name" value="Stress-Dev_Protein"/>
</dbReference>
<dbReference type="Proteomes" id="UP000217507">
    <property type="component" value="Chromosome"/>
</dbReference>
<dbReference type="SUPFAM" id="SSF50475">
    <property type="entry name" value="FMN-binding split barrel"/>
    <property type="match status" value="1"/>
</dbReference>
<dbReference type="InterPro" id="IPR038725">
    <property type="entry name" value="YdaG_split_barrel_FMN-bd"/>
</dbReference>
<dbReference type="EMBL" id="AP018216">
    <property type="protein sequence ID" value="BAY68874.1"/>
    <property type="molecule type" value="Genomic_DNA"/>
</dbReference>
<gene>
    <name evidence="2" type="ORF">NIES23_16640</name>
</gene>
<dbReference type="AlphaFoldDB" id="A0A1Z4KIX0"/>
<feature type="domain" description="General stress protein FMN-binding split barrel" evidence="1">
    <location>
        <begin position="10"/>
        <end position="145"/>
    </location>
</feature>
<proteinExistence type="predicted"/>
<accession>A0A1Z4KIX0</accession>
<dbReference type="InterPro" id="IPR012349">
    <property type="entry name" value="Split_barrel_FMN-bd"/>
</dbReference>
<evidence type="ECO:0000313" key="3">
    <source>
        <dbReference type="Proteomes" id="UP000217507"/>
    </source>
</evidence>
<organism evidence="2 3">
    <name type="scientific">Trichormus variabilis NIES-23</name>
    <dbReference type="NCBI Taxonomy" id="1973479"/>
    <lineage>
        <taxon>Bacteria</taxon>
        <taxon>Bacillati</taxon>
        <taxon>Cyanobacteriota</taxon>
        <taxon>Cyanophyceae</taxon>
        <taxon>Nostocales</taxon>
        <taxon>Nostocaceae</taxon>
        <taxon>Trichormus</taxon>
    </lineage>
</organism>
<dbReference type="Pfam" id="PF16242">
    <property type="entry name" value="Pyrid_ox_like"/>
    <property type="match status" value="1"/>
</dbReference>